<dbReference type="RefSeq" id="WP_153727872.1">
    <property type="nucleotide sequence ID" value="NZ_WJNH01000003.1"/>
</dbReference>
<evidence type="ECO:0000256" key="6">
    <source>
        <dbReference type="ARBA" id="ARBA00023136"/>
    </source>
</evidence>
<evidence type="ECO:0000313" key="9">
    <source>
        <dbReference type="Proteomes" id="UP000480185"/>
    </source>
</evidence>
<feature type="transmembrane region" description="Helical" evidence="7">
    <location>
        <begin position="106"/>
        <end position="124"/>
    </location>
</feature>
<dbReference type="InterPro" id="IPR032808">
    <property type="entry name" value="DoxX"/>
</dbReference>
<dbReference type="GO" id="GO:0005886">
    <property type="term" value="C:plasma membrane"/>
    <property type="evidence" value="ECO:0007669"/>
    <property type="project" value="UniProtKB-SubCell"/>
</dbReference>
<dbReference type="InterPro" id="IPR051907">
    <property type="entry name" value="DoxX-like_oxidoreductase"/>
</dbReference>
<dbReference type="PANTHER" id="PTHR33452">
    <property type="entry name" value="OXIDOREDUCTASE CATD-RELATED"/>
    <property type="match status" value="1"/>
</dbReference>
<evidence type="ECO:0000313" key="8">
    <source>
        <dbReference type="EMBL" id="MRG85943.1"/>
    </source>
</evidence>
<proteinExistence type="inferred from homology"/>
<keyword evidence="5 7" id="KW-1133">Transmembrane helix</keyword>
<feature type="transmembrane region" description="Helical" evidence="7">
    <location>
        <begin position="7"/>
        <end position="25"/>
    </location>
</feature>
<dbReference type="Pfam" id="PF07681">
    <property type="entry name" value="DoxX"/>
    <property type="match status" value="1"/>
</dbReference>
<keyword evidence="6 7" id="KW-0472">Membrane</keyword>
<dbReference type="PANTHER" id="PTHR33452:SF1">
    <property type="entry name" value="INNER MEMBRANE PROTEIN YPHA-RELATED"/>
    <property type="match status" value="1"/>
</dbReference>
<evidence type="ECO:0000256" key="1">
    <source>
        <dbReference type="ARBA" id="ARBA00004651"/>
    </source>
</evidence>
<evidence type="ECO:0000256" key="7">
    <source>
        <dbReference type="SAM" id="Phobius"/>
    </source>
</evidence>
<sequence>MTNKFEAGTLILRVVLGLIFFIHGLDKFQGGIENTVGWFSSIGLPGFLAYGVASVELVGGIALILGLFSRVVSGLLAITMVGAIVKVKLAVGFLGNGQMAGYELDLALLAIAVFIAIQGSKGLALDQLIFNNKENNTTTLN</sequence>
<keyword evidence="3" id="KW-1003">Cell membrane</keyword>
<dbReference type="AlphaFoldDB" id="A0A6G1X4L8"/>
<evidence type="ECO:0000256" key="5">
    <source>
        <dbReference type="ARBA" id="ARBA00022989"/>
    </source>
</evidence>
<accession>A0A6G1X4L8</accession>
<dbReference type="OrthoDB" id="886570at2"/>
<protein>
    <submittedName>
        <fullName evidence="8">DoxX family membrane protein</fullName>
    </submittedName>
</protein>
<name>A0A6G1X4L8_9BACI</name>
<gene>
    <name evidence="8" type="ORF">GH754_06300</name>
</gene>
<feature type="transmembrane region" description="Helical" evidence="7">
    <location>
        <begin position="75"/>
        <end position="94"/>
    </location>
</feature>
<evidence type="ECO:0000256" key="3">
    <source>
        <dbReference type="ARBA" id="ARBA00022475"/>
    </source>
</evidence>
<evidence type="ECO:0000256" key="4">
    <source>
        <dbReference type="ARBA" id="ARBA00022692"/>
    </source>
</evidence>
<keyword evidence="9" id="KW-1185">Reference proteome</keyword>
<organism evidence="8 9">
    <name type="scientific">Salinibacillus xinjiangensis</name>
    <dbReference type="NCBI Taxonomy" id="1229268"/>
    <lineage>
        <taxon>Bacteria</taxon>
        <taxon>Bacillati</taxon>
        <taxon>Bacillota</taxon>
        <taxon>Bacilli</taxon>
        <taxon>Bacillales</taxon>
        <taxon>Bacillaceae</taxon>
        <taxon>Salinibacillus</taxon>
    </lineage>
</organism>
<comment type="similarity">
    <text evidence="2">Belongs to the DoxX family.</text>
</comment>
<evidence type="ECO:0000256" key="2">
    <source>
        <dbReference type="ARBA" id="ARBA00006679"/>
    </source>
</evidence>
<feature type="transmembrane region" description="Helical" evidence="7">
    <location>
        <begin position="47"/>
        <end position="68"/>
    </location>
</feature>
<reference evidence="8 9" key="1">
    <citation type="submission" date="2019-11" db="EMBL/GenBank/DDBJ databases">
        <authorList>
            <person name="Li J."/>
        </authorList>
    </citation>
    <scope>NUCLEOTIDE SEQUENCE [LARGE SCALE GENOMIC DNA]</scope>
    <source>
        <strain evidence="8 9">J4</strain>
    </source>
</reference>
<dbReference type="EMBL" id="WJNH01000003">
    <property type="protein sequence ID" value="MRG85943.1"/>
    <property type="molecule type" value="Genomic_DNA"/>
</dbReference>
<dbReference type="Proteomes" id="UP000480185">
    <property type="component" value="Unassembled WGS sequence"/>
</dbReference>
<keyword evidence="4 7" id="KW-0812">Transmembrane</keyword>
<comment type="subcellular location">
    <subcellularLocation>
        <location evidence="1">Cell membrane</location>
        <topology evidence="1">Multi-pass membrane protein</topology>
    </subcellularLocation>
</comment>
<comment type="caution">
    <text evidence="8">The sequence shown here is derived from an EMBL/GenBank/DDBJ whole genome shotgun (WGS) entry which is preliminary data.</text>
</comment>